<evidence type="ECO:0000259" key="6">
    <source>
        <dbReference type="SMART" id="SM00906"/>
    </source>
</evidence>
<dbReference type="CDD" id="cd12148">
    <property type="entry name" value="fungal_TF_MHR"/>
    <property type="match status" value="1"/>
</dbReference>
<comment type="subcellular location">
    <subcellularLocation>
        <location evidence="1">Nucleus</location>
    </subcellularLocation>
</comment>
<dbReference type="AlphaFoldDB" id="A0A225AZR5"/>
<keyword evidence="8" id="KW-1185">Reference proteome</keyword>
<accession>A0A225AZR5</accession>
<evidence type="ECO:0000256" key="1">
    <source>
        <dbReference type="ARBA" id="ARBA00004123"/>
    </source>
</evidence>
<dbReference type="STRING" id="1441469.A0A225AZR5"/>
<protein>
    <recommendedName>
        <fullName evidence="6">Xylanolytic transcriptional activator regulatory domain-containing protein</fullName>
    </recommendedName>
</protein>
<keyword evidence="4" id="KW-0539">Nucleus</keyword>
<evidence type="ECO:0000313" key="7">
    <source>
        <dbReference type="EMBL" id="OKL63944.1"/>
    </source>
</evidence>
<evidence type="ECO:0000256" key="2">
    <source>
        <dbReference type="ARBA" id="ARBA00023015"/>
    </source>
</evidence>
<feature type="domain" description="Xylanolytic transcriptional activator regulatory" evidence="6">
    <location>
        <begin position="271"/>
        <end position="343"/>
    </location>
</feature>
<proteinExistence type="predicted"/>
<comment type="caution">
    <text evidence="7">The sequence shown here is derived from an EMBL/GenBank/DDBJ whole genome shotgun (WGS) entry which is preliminary data.</text>
</comment>
<dbReference type="GO" id="GO:0006351">
    <property type="term" value="P:DNA-templated transcription"/>
    <property type="evidence" value="ECO:0007669"/>
    <property type="project" value="InterPro"/>
</dbReference>
<reference evidence="7 8" key="1">
    <citation type="submission" date="2015-06" db="EMBL/GenBank/DDBJ databases">
        <title>Talaromyces atroroseus IBT 11181 draft genome.</title>
        <authorList>
            <person name="Rasmussen K.B."/>
            <person name="Rasmussen S."/>
            <person name="Petersen B."/>
            <person name="Sicheritz-Ponten T."/>
            <person name="Mortensen U.H."/>
            <person name="Thrane U."/>
        </authorList>
    </citation>
    <scope>NUCLEOTIDE SEQUENCE [LARGE SCALE GENOMIC DNA]</scope>
    <source>
        <strain evidence="7 8">IBT 11181</strain>
    </source>
</reference>
<evidence type="ECO:0000256" key="4">
    <source>
        <dbReference type="ARBA" id="ARBA00023242"/>
    </source>
</evidence>
<dbReference type="GO" id="GO:0008270">
    <property type="term" value="F:zinc ion binding"/>
    <property type="evidence" value="ECO:0007669"/>
    <property type="project" value="InterPro"/>
</dbReference>
<dbReference type="Pfam" id="PF04082">
    <property type="entry name" value="Fungal_trans"/>
    <property type="match status" value="1"/>
</dbReference>
<dbReference type="InterPro" id="IPR050613">
    <property type="entry name" value="Sec_Metabolite_Reg"/>
</dbReference>
<dbReference type="PANTHER" id="PTHR31001:SF85">
    <property type="entry name" value="ZN(II)2CYS6 TRANSCRIPTION FACTOR (EUROFUNG)"/>
    <property type="match status" value="1"/>
</dbReference>
<dbReference type="OrthoDB" id="2269373at2759"/>
<sequence length="714" mass="81054">MYQCIFRDHAIPSRHHKRRAEVALLSRLRHYENLLREHGIDPSLQLDDDGSAGTDVQRSMNNLYLGDFGKSPQSEVESVNCYGAPTLQPPSGQFLSKGGKSIYLENEVWSSLGRELKDSDFISDDSDADSSGESKHRTPSQDSLASLHPEPVHIFKLWQIFLDNVNPLTKIIHPPLLQQQILNATSDLGSIGKGLEALLFSIYCCALLSLTDEEVQREFGQDRSEMRARFRIGAQRAFANADLMNTSDVVLLQAFSLYLVSSRVLCDRRTLWCLSGMAIRIAQQIGLHRDGSRLGLSAFETEMRRRVWWHIIYMDRTIARTSGFVSAPLPSNDTSLPLNINDSDLHPTMKESPVEKNDTSTDMIFCYMRQELGKWQDIQRSFIKESIFSGNTISFSSPRRNGRVVTDSEAQQISVRLQVVDELEETFQAKVIQYCDTSIPLHLLVSLSGRSIISTLRLLAYYPSYHYGADRKLSPLSQAERDYLFATCLEVIHNNERLHTTDCLRKFLWQFDWHFPWPALLFLFSELPHRSVLSEDTQRAWHYIDTLFLPQFSRLTAEARGPLHIVCIKLAFKAWNAQVSECRRQGVSVPPCPRILNAFTTSSRSRKGTPSQVEQNSVFDSPSLFSSAQQEHSKLLLQDFSIAMNQNQKLSQPEVRLADNELGGGQNRSTDDVQLPDFLGGPQDMPLNDGLLMDLVDWNPLFQQISPPFEMSGF</sequence>
<feature type="region of interest" description="Disordered" evidence="5">
    <location>
        <begin position="120"/>
        <end position="145"/>
    </location>
</feature>
<dbReference type="RefSeq" id="XP_020124065.1">
    <property type="nucleotide sequence ID" value="XM_020260722.1"/>
</dbReference>
<keyword evidence="3" id="KW-0804">Transcription</keyword>
<dbReference type="PANTHER" id="PTHR31001">
    <property type="entry name" value="UNCHARACTERIZED TRANSCRIPTIONAL REGULATORY PROTEIN"/>
    <property type="match status" value="1"/>
</dbReference>
<name>A0A225AZR5_TALAT</name>
<feature type="compositionally biased region" description="Acidic residues" evidence="5">
    <location>
        <begin position="121"/>
        <end position="130"/>
    </location>
</feature>
<evidence type="ECO:0000256" key="5">
    <source>
        <dbReference type="SAM" id="MobiDB-lite"/>
    </source>
</evidence>
<dbReference type="EMBL" id="LFMY01000001">
    <property type="protein sequence ID" value="OKL63944.1"/>
    <property type="molecule type" value="Genomic_DNA"/>
</dbReference>
<evidence type="ECO:0000313" key="8">
    <source>
        <dbReference type="Proteomes" id="UP000214365"/>
    </source>
</evidence>
<organism evidence="7 8">
    <name type="scientific">Talaromyces atroroseus</name>
    <dbReference type="NCBI Taxonomy" id="1441469"/>
    <lineage>
        <taxon>Eukaryota</taxon>
        <taxon>Fungi</taxon>
        <taxon>Dikarya</taxon>
        <taxon>Ascomycota</taxon>
        <taxon>Pezizomycotina</taxon>
        <taxon>Eurotiomycetes</taxon>
        <taxon>Eurotiomycetidae</taxon>
        <taxon>Eurotiales</taxon>
        <taxon>Trichocomaceae</taxon>
        <taxon>Talaromyces</taxon>
        <taxon>Talaromyces sect. Trachyspermi</taxon>
    </lineage>
</organism>
<dbReference type="GO" id="GO:0005634">
    <property type="term" value="C:nucleus"/>
    <property type="evidence" value="ECO:0007669"/>
    <property type="project" value="UniProtKB-SubCell"/>
</dbReference>
<keyword evidence="2" id="KW-0805">Transcription regulation</keyword>
<dbReference type="GeneID" id="31000624"/>
<dbReference type="GO" id="GO:0003677">
    <property type="term" value="F:DNA binding"/>
    <property type="evidence" value="ECO:0007669"/>
    <property type="project" value="InterPro"/>
</dbReference>
<dbReference type="InterPro" id="IPR007219">
    <property type="entry name" value="XnlR_reg_dom"/>
</dbReference>
<dbReference type="Proteomes" id="UP000214365">
    <property type="component" value="Unassembled WGS sequence"/>
</dbReference>
<gene>
    <name evidence="7" type="ORF">UA08_00869</name>
</gene>
<evidence type="ECO:0000256" key="3">
    <source>
        <dbReference type="ARBA" id="ARBA00023163"/>
    </source>
</evidence>
<dbReference type="SMART" id="SM00906">
    <property type="entry name" value="Fungal_trans"/>
    <property type="match status" value="1"/>
</dbReference>